<name>A0AAD9J8D5_9ANNE</name>
<organism evidence="1 2">
    <name type="scientific">Paralvinella palmiformis</name>
    <dbReference type="NCBI Taxonomy" id="53620"/>
    <lineage>
        <taxon>Eukaryota</taxon>
        <taxon>Metazoa</taxon>
        <taxon>Spiralia</taxon>
        <taxon>Lophotrochozoa</taxon>
        <taxon>Annelida</taxon>
        <taxon>Polychaeta</taxon>
        <taxon>Sedentaria</taxon>
        <taxon>Canalipalpata</taxon>
        <taxon>Terebellida</taxon>
        <taxon>Terebelliformia</taxon>
        <taxon>Alvinellidae</taxon>
        <taxon>Paralvinella</taxon>
    </lineage>
</organism>
<evidence type="ECO:0000313" key="1">
    <source>
        <dbReference type="EMBL" id="KAK2148354.1"/>
    </source>
</evidence>
<comment type="caution">
    <text evidence="1">The sequence shown here is derived from an EMBL/GenBank/DDBJ whole genome shotgun (WGS) entry which is preliminary data.</text>
</comment>
<gene>
    <name evidence="1" type="ORF">LSH36_501g04003</name>
</gene>
<evidence type="ECO:0000313" key="2">
    <source>
        <dbReference type="Proteomes" id="UP001208570"/>
    </source>
</evidence>
<dbReference type="EMBL" id="JAODUP010000501">
    <property type="protein sequence ID" value="KAK2148354.1"/>
    <property type="molecule type" value="Genomic_DNA"/>
</dbReference>
<protein>
    <submittedName>
        <fullName evidence="1">Uncharacterized protein</fullName>
    </submittedName>
</protein>
<sequence>MEATNRIVYLNESRTPTINIYTDASSQDNGTTAWACFIKAKDEEIREDQEDEYVFSVGENKSKPIFHVRINGVNINMMANTGAAVNPIDEVVYGNISVIRRLPLQDTNVKCIHTEALNCVVRGKYGNLFSCLTAQQLKLVVLSNQVLSVNTDHPPAISAILNTYKDVFSGIGKLKDFTVKIHVNKDVTRVVQSYRSSDAEEEAGS</sequence>
<keyword evidence="2" id="KW-1185">Reference proteome</keyword>
<proteinExistence type="predicted"/>
<dbReference type="AlphaFoldDB" id="A0AAD9J8D5"/>
<reference evidence="1" key="1">
    <citation type="journal article" date="2023" name="Mol. Biol. Evol.">
        <title>Third-Generation Sequencing Reveals the Adaptive Role of the Epigenome in Three Deep-Sea Polychaetes.</title>
        <authorList>
            <person name="Perez M."/>
            <person name="Aroh O."/>
            <person name="Sun Y."/>
            <person name="Lan Y."/>
            <person name="Juniper S.K."/>
            <person name="Young C.R."/>
            <person name="Angers B."/>
            <person name="Qian P.Y."/>
        </authorList>
    </citation>
    <scope>NUCLEOTIDE SEQUENCE</scope>
    <source>
        <strain evidence="1">P08H-3</strain>
    </source>
</reference>
<accession>A0AAD9J8D5</accession>
<dbReference type="Proteomes" id="UP001208570">
    <property type="component" value="Unassembled WGS sequence"/>
</dbReference>